<organism evidence="2">
    <name type="scientific">mine drainage metagenome</name>
    <dbReference type="NCBI Taxonomy" id="410659"/>
    <lineage>
        <taxon>unclassified sequences</taxon>
        <taxon>metagenomes</taxon>
        <taxon>ecological metagenomes</taxon>
    </lineage>
</organism>
<keyword evidence="1" id="KW-0812">Transmembrane</keyword>
<keyword evidence="1" id="KW-0472">Membrane</keyword>
<dbReference type="Gene3D" id="3.30.700.10">
    <property type="entry name" value="Glycoprotein, Type 4 Pilin"/>
    <property type="match status" value="1"/>
</dbReference>
<sequence length="181" mass="18731">MSTGASAQIGKWSRRRAGFTLLELLVTILIVALLASLALPNLLSAVAARRAVSLSETFVQDASWTRAQALAGATVATITLNGDCSWDTKISWTASTTGTTDTAHSLTTQQVGAEFKGASCSGMSGSNLALSYNNLGMVDISSGTSNASNTITFTLAGNPTQPSTIYIYGSGVILWGPQYAS</sequence>
<dbReference type="PANTHER" id="PTHR30093">
    <property type="entry name" value="GENERAL SECRETION PATHWAY PROTEIN G"/>
    <property type="match status" value="1"/>
</dbReference>
<protein>
    <recommendedName>
        <fullName evidence="3">Prepilin-type N-terminal cleavage/methylation domain-containing protein</fullName>
    </recommendedName>
</protein>
<accession>A0A1J5RF66</accession>
<dbReference type="NCBIfam" id="TIGR02532">
    <property type="entry name" value="IV_pilin_GFxxxE"/>
    <property type="match status" value="1"/>
</dbReference>
<evidence type="ECO:0000313" key="2">
    <source>
        <dbReference type="EMBL" id="OIQ90647.1"/>
    </source>
</evidence>
<evidence type="ECO:0000256" key="1">
    <source>
        <dbReference type="SAM" id="Phobius"/>
    </source>
</evidence>
<dbReference type="AlphaFoldDB" id="A0A1J5RF66"/>
<dbReference type="Pfam" id="PF07963">
    <property type="entry name" value="N_methyl"/>
    <property type="match status" value="1"/>
</dbReference>
<proteinExistence type="predicted"/>
<dbReference type="EMBL" id="MLJW01000284">
    <property type="protein sequence ID" value="OIQ90647.1"/>
    <property type="molecule type" value="Genomic_DNA"/>
</dbReference>
<evidence type="ECO:0008006" key="3">
    <source>
        <dbReference type="Google" id="ProtNLM"/>
    </source>
</evidence>
<keyword evidence="1" id="KW-1133">Transmembrane helix</keyword>
<reference evidence="2" key="1">
    <citation type="submission" date="2016-10" db="EMBL/GenBank/DDBJ databases">
        <title>Sequence of Gallionella enrichment culture.</title>
        <authorList>
            <person name="Poehlein A."/>
            <person name="Muehling M."/>
            <person name="Daniel R."/>
        </authorList>
    </citation>
    <scope>NUCLEOTIDE SEQUENCE</scope>
</reference>
<comment type="caution">
    <text evidence="2">The sequence shown here is derived from an EMBL/GenBank/DDBJ whole genome shotgun (WGS) entry which is preliminary data.</text>
</comment>
<name>A0A1J5RF66_9ZZZZ</name>
<dbReference type="InterPro" id="IPR045584">
    <property type="entry name" value="Pilin-like"/>
</dbReference>
<dbReference type="PROSITE" id="PS00409">
    <property type="entry name" value="PROKAR_NTER_METHYL"/>
    <property type="match status" value="1"/>
</dbReference>
<dbReference type="InterPro" id="IPR012902">
    <property type="entry name" value="N_methyl_site"/>
</dbReference>
<gene>
    <name evidence="2" type="ORF">GALL_274390</name>
</gene>
<feature type="transmembrane region" description="Helical" evidence="1">
    <location>
        <begin position="21"/>
        <end position="43"/>
    </location>
</feature>
<dbReference type="SUPFAM" id="SSF54523">
    <property type="entry name" value="Pili subunits"/>
    <property type="match status" value="1"/>
</dbReference>